<comment type="caution">
    <text evidence="2">The sequence shown here is derived from an EMBL/GenBank/DDBJ whole genome shotgun (WGS) entry which is preliminary data.</text>
</comment>
<evidence type="ECO:0000313" key="2">
    <source>
        <dbReference type="EMBL" id="KAL2051908.1"/>
    </source>
</evidence>
<name>A0ABR4B7W9_9LECA</name>
<dbReference type="Proteomes" id="UP001590951">
    <property type="component" value="Unassembled WGS sequence"/>
</dbReference>
<protein>
    <submittedName>
        <fullName evidence="2">Uncharacterized protein</fullName>
    </submittedName>
</protein>
<reference evidence="2 3" key="1">
    <citation type="submission" date="2024-09" db="EMBL/GenBank/DDBJ databases">
        <title>Rethinking Asexuality: The Enigmatic Case of Functional Sexual Genes in Lepraria (Stereocaulaceae).</title>
        <authorList>
            <person name="Doellman M."/>
            <person name="Sun Y."/>
            <person name="Barcenas-Pena A."/>
            <person name="Lumbsch H.T."/>
            <person name="Grewe F."/>
        </authorList>
    </citation>
    <scope>NUCLEOTIDE SEQUENCE [LARGE SCALE GENOMIC DNA]</scope>
    <source>
        <strain evidence="2 3">Grewe 0041</strain>
    </source>
</reference>
<evidence type="ECO:0000256" key="1">
    <source>
        <dbReference type="SAM" id="MobiDB-lite"/>
    </source>
</evidence>
<sequence>MIATSPISQLPIYSLTPPVPHANAKDHCNNDTDIWDNDPNSDGAGNTQVASASIAATATSADFTIAKVIPSFGPDDDTAATAGARAKCCNDVVVDAV</sequence>
<accession>A0ABR4B7W9</accession>
<proteinExistence type="predicted"/>
<organism evidence="2 3">
    <name type="scientific">Lepraria finkii</name>
    <dbReference type="NCBI Taxonomy" id="1340010"/>
    <lineage>
        <taxon>Eukaryota</taxon>
        <taxon>Fungi</taxon>
        <taxon>Dikarya</taxon>
        <taxon>Ascomycota</taxon>
        <taxon>Pezizomycotina</taxon>
        <taxon>Lecanoromycetes</taxon>
        <taxon>OSLEUM clade</taxon>
        <taxon>Lecanoromycetidae</taxon>
        <taxon>Lecanorales</taxon>
        <taxon>Lecanorineae</taxon>
        <taxon>Stereocaulaceae</taxon>
        <taxon>Lepraria</taxon>
    </lineage>
</organism>
<gene>
    <name evidence="2" type="ORF">ABVK25_007823</name>
</gene>
<feature type="compositionally biased region" description="Polar residues" evidence="1">
    <location>
        <begin position="38"/>
        <end position="47"/>
    </location>
</feature>
<feature type="region of interest" description="Disordered" evidence="1">
    <location>
        <begin position="21"/>
        <end position="47"/>
    </location>
</feature>
<dbReference type="EMBL" id="JBHFEH010000031">
    <property type="protein sequence ID" value="KAL2051908.1"/>
    <property type="molecule type" value="Genomic_DNA"/>
</dbReference>
<keyword evidence="3" id="KW-1185">Reference proteome</keyword>
<evidence type="ECO:0000313" key="3">
    <source>
        <dbReference type="Proteomes" id="UP001590951"/>
    </source>
</evidence>